<dbReference type="GO" id="GO:0016746">
    <property type="term" value="F:acyltransferase activity"/>
    <property type="evidence" value="ECO:0007669"/>
    <property type="project" value="UniProtKB-KW"/>
</dbReference>
<evidence type="ECO:0000259" key="1">
    <source>
        <dbReference type="Pfam" id="PF01965"/>
    </source>
</evidence>
<dbReference type="InterPro" id="IPR029062">
    <property type="entry name" value="Class_I_gatase-like"/>
</dbReference>
<comment type="caution">
    <text evidence="2">The sequence shown here is derived from an EMBL/GenBank/DDBJ whole genome shotgun (WGS) entry which is preliminary data.</text>
</comment>
<dbReference type="Gene3D" id="3.40.50.880">
    <property type="match status" value="1"/>
</dbReference>
<dbReference type="eggNOG" id="COG0693">
    <property type="taxonomic scope" value="Bacteria"/>
</dbReference>
<dbReference type="SUPFAM" id="SSF52317">
    <property type="entry name" value="Class I glutamine amidotransferase-like"/>
    <property type="match status" value="1"/>
</dbReference>
<organism evidence="2 3">
    <name type="scientific">Streptococcus infantis ATCC 700779</name>
    <dbReference type="NCBI Taxonomy" id="889204"/>
    <lineage>
        <taxon>Bacteria</taxon>
        <taxon>Bacillati</taxon>
        <taxon>Bacillota</taxon>
        <taxon>Bacilli</taxon>
        <taxon>Lactobacillales</taxon>
        <taxon>Streptococcaceae</taxon>
        <taxon>Streptococcus</taxon>
    </lineage>
</organism>
<dbReference type="GO" id="GO:0005737">
    <property type="term" value="C:cytoplasm"/>
    <property type="evidence" value="ECO:0007669"/>
    <property type="project" value="TreeGrafter"/>
</dbReference>
<dbReference type="FunFam" id="3.40.50.880:FF:000059">
    <property type="entry name" value="4-methyl-5(B-hydroxyethyl)-thiazole monophosphate biosynthesis enzyme"/>
    <property type="match status" value="1"/>
</dbReference>
<reference evidence="2 3" key="1">
    <citation type="submission" date="2010-12" db="EMBL/GenBank/DDBJ databases">
        <authorList>
            <person name="Muzny D."/>
            <person name="Qin X."/>
            <person name="Deng J."/>
            <person name="Jiang H."/>
            <person name="Liu Y."/>
            <person name="Qu J."/>
            <person name="Song X.-Z."/>
            <person name="Zhang L."/>
            <person name="Thornton R."/>
            <person name="Coyle M."/>
            <person name="Francisco L."/>
            <person name="Jackson L."/>
            <person name="Javaid M."/>
            <person name="Korchina V."/>
            <person name="Kovar C."/>
            <person name="Mata R."/>
            <person name="Mathew T."/>
            <person name="Ngo R."/>
            <person name="Nguyen L."/>
            <person name="Nguyen N."/>
            <person name="Okwuonu G."/>
            <person name="Ongeri F."/>
            <person name="Pham C."/>
            <person name="Simmons D."/>
            <person name="Wilczek-Boney K."/>
            <person name="Hale W."/>
            <person name="Jakkamsetti A."/>
            <person name="Pham P."/>
            <person name="Ruth R."/>
            <person name="San Lucas F."/>
            <person name="Warren J."/>
            <person name="Zhang J."/>
            <person name="Zhao Z."/>
            <person name="Zhou C."/>
            <person name="Zhu D."/>
            <person name="Lee S."/>
            <person name="Bess C."/>
            <person name="Blankenburg K."/>
            <person name="Forbes L."/>
            <person name="Fu Q."/>
            <person name="Gubbala S."/>
            <person name="Hirani K."/>
            <person name="Jayaseelan J.C."/>
            <person name="Lara F."/>
            <person name="Munidasa M."/>
            <person name="Palculict T."/>
            <person name="Patil S."/>
            <person name="Pu L.-L."/>
            <person name="Saada N."/>
            <person name="Tang L."/>
            <person name="Weissenberger G."/>
            <person name="Zhu Y."/>
            <person name="Hemphill L."/>
            <person name="Shang Y."/>
            <person name="Youmans B."/>
            <person name="Ayvaz T."/>
            <person name="Ross M."/>
            <person name="Santibanez J."/>
            <person name="Aqrawi P."/>
            <person name="Gross S."/>
            <person name="Joshi V."/>
            <person name="Fowler G."/>
            <person name="Nazareth L."/>
            <person name="Reid J."/>
            <person name="Worley K."/>
            <person name="Petrosino J."/>
            <person name="Highlander S."/>
            <person name="Gibbs R."/>
        </authorList>
    </citation>
    <scope>NUCLEOTIDE SEQUENCE [LARGE SCALE GENOMIC DNA]</scope>
    <source>
        <strain evidence="2 3">ATCC 700779</strain>
    </source>
</reference>
<evidence type="ECO:0000313" key="2">
    <source>
        <dbReference type="EMBL" id="EFX36361.1"/>
    </source>
</evidence>
<dbReference type="GeneID" id="29747477"/>
<keyword evidence="2" id="KW-0808">Transferase</keyword>
<dbReference type="InterPro" id="IPR002818">
    <property type="entry name" value="DJ-1/PfpI"/>
</dbReference>
<dbReference type="HOGENOM" id="CLU_000445_44_2_9"/>
<dbReference type="AlphaFoldDB" id="E8K149"/>
<accession>E8K149</accession>
<evidence type="ECO:0000313" key="3">
    <source>
        <dbReference type="Proteomes" id="UP000002815"/>
    </source>
</evidence>
<keyword evidence="3" id="KW-1185">Reference proteome</keyword>
<dbReference type="PANTHER" id="PTHR48094">
    <property type="entry name" value="PROTEIN/NUCLEIC ACID DEGLYCASE DJ-1-RELATED"/>
    <property type="match status" value="1"/>
</dbReference>
<dbReference type="CDD" id="cd03135">
    <property type="entry name" value="GATase1_DJ-1"/>
    <property type="match status" value="1"/>
</dbReference>
<dbReference type="EC" id="2.3.1.128" evidence="2"/>
<keyword evidence="2" id="KW-0012">Acyltransferase</keyword>
<dbReference type="EMBL" id="AEVD01000010">
    <property type="protein sequence ID" value="EFX36361.1"/>
    <property type="molecule type" value="Genomic_DNA"/>
</dbReference>
<dbReference type="RefSeq" id="WP_006148856.1">
    <property type="nucleotide sequence ID" value="NZ_AJTA01000019.1"/>
</dbReference>
<proteinExistence type="predicted"/>
<dbReference type="NCBIfam" id="TIGR01383">
    <property type="entry name" value="not_thiJ"/>
    <property type="match status" value="1"/>
</dbReference>
<dbReference type="Proteomes" id="UP000002815">
    <property type="component" value="Unassembled WGS sequence"/>
</dbReference>
<protein>
    <submittedName>
        <fullName evidence="2">DJ-1 family protein</fullName>
        <ecNumber evidence="2">2.3.1.128</ecNumber>
    </submittedName>
</protein>
<gene>
    <name evidence="2" type="primary">rimI</name>
    <name evidence="2" type="ORF">HMPREF9423_1190</name>
</gene>
<sequence length="182" mass="19834">MPKVAVILANGFEEIEALTVVDVMRRANITCHMVGFEDKVTGSHAIQVQADRVFDGDLSEYDMIVLPGGMPGAAHLRDNEQLISELQKFEKIGKKVAAICAAPIALNRAGLLEGRNFTCYDGVQEQIADGHYHKETVVVDGNIITSRGPATALAFAYHLVEILGGDAESLRNSMLYTDLFEK</sequence>
<dbReference type="InterPro" id="IPR006287">
    <property type="entry name" value="DJ-1"/>
</dbReference>
<dbReference type="PANTHER" id="PTHR48094:SF12">
    <property type="entry name" value="PARKINSON DISEASE PROTEIN 7 HOMOLOG"/>
    <property type="match status" value="1"/>
</dbReference>
<dbReference type="InterPro" id="IPR050325">
    <property type="entry name" value="Prot/Nucl_acid_deglycase"/>
</dbReference>
<dbReference type="PATRIC" id="fig|889204.5.peg.543"/>
<name>E8K149_9STRE</name>
<dbReference type="Pfam" id="PF01965">
    <property type="entry name" value="DJ-1_PfpI"/>
    <property type="match status" value="1"/>
</dbReference>
<feature type="domain" description="DJ-1/PfpI" evidence="1">
    <location>
        <begin position="3"/>
        <end position="161"/>
    </location>
</feature>